<dbReference type="PANTHER" id="PTHR21257:SF52">
    <property type="entry name" value="DELTA(14)-STEROL REDUCTASE TM7SF2"/>
    <property type="match status" value="1"/>
</dbReference>
<comment type="caution">
    <text evidence="2">The sequence shown here is derived from an EMBL/GenBank/DDBJ whole genome shotgun (WGS) entry which is preliminary data.</text>
</comment>
<keyword evidence="1" id="KW-0812">Transmembrane</keyword>
<gene>
    <name evidence="2" type="ORF">RRF57_012847</name>
</gene>
<name>A0AAN7UQN8_9PEZI</name>
<keyword evidence="1" id="KW-1133">Transmembrane helix</keyword>
<feature type="transmembrane region" description="Helical" evidence="1">
    <location>
        <begin position="42"/>
        <end position="64"/>
    </location>
</feature>
<organism evidence="2 3">
    <name type="scientific">Xylaria bambusicola</name>
    <dbReference type="NCBI Taxonomy" id="326684"/>
    <lineage>
        <taxon>Eukaryota</taxon>
        <taxon>Fungi</taxon>
        <taxon>Dikarya</taxon>
        <taxon>Ascomycota</taxon>
        <taxon>Pezizomycotina</taxon>
        <taxon>Sordariomycetes</taxon>
        <taxon>Xylariomycetidae</taxon>
        <taxon>Xylariales</taxon>
        <taxon>Xylariaceae</taxon>
        <taxon>Xylaria</taxon>
    </lineage>
</organism>
<dbReference type="GO" id="GO:0050613">
    <property type="term" value="F:Delta14-sterol reductase activity"/>
    <property type="evidence" value="ECO:0007669"/>
    <property type="project" value="TreeGrafter"/>
</dbReference>
<dbReference type="GO" id="GO:0006696">
    <property type="term" value="P:ergosterol biosynthetic process"/>
    <property type="evidence" value="ECO:0007669"/>
    <property type="project" value="TreeGrafter"/>
</dbReference>
<evidence type="ECO:0000313" key="3">
    <source>
        <dbReference type="Proteomes" id="UP001305414"/>
    </source>
</evidence>
<dbReference type="Pfam" id="PF06966">
    <property type="entry name" value="DUF1295"/>
    <property type="match status" value="1"/>
</dbReference>
<dbReference type="Gene3D" id="1.20.120.1630">
    <property type="match status" value="1"/>
</dbReference>
<sequence length="105" mass="12020">MAIETLSERQRAGFKARAENKGRVCKEGLWSWARHVNYFGYVLWRGGYCMVSCGWIGGVLMGLLQGWDLGTRAVAVQDEYCSAKYGEQWSQFKRDVPYRIVPGVY</sequence>
<proteinExistence type="inferred from homology"/>
<dbReference type="EMBL" id="JAWHQM010000092">
    <property type="protein sequence ID" value="KAK5637135.1"/>
    <property type="molecule type" value="Genomic_DNA"/>
</dbReference>
<keyword evidence="1" id="KW-0753">Steroid metabolism</keyword>
<reference evidence="2 3" key="1">
    <citation type="submission" date="2023-10" db="EMBL/GenBank/DDBJ databases">
        <title>Draft genome sequence of Xylaria bambusicola isolate GMP-LS, the root and basal stem rot pathogen of sugarcane in Indonesia.</title>
        <authorList>
            <person name="Selvaraj P."/>
            <person name="Muralishankar V."/>
            <person name="Muruganantham S."/>
            <person name="Sp S."/>
            <person name="Haryani S."/>
            <person name="Lau K.J.X."/>
            <person name="Naqvi N.I."/>
        </authorList>
    </citation>
    <scope>NUCLEOTIDE SEQUENCE [LARGE SCALE GENOMIC DNA]</scope>
    <source>
        <strain evidence="2">GMP-LS</strain>
    </source>
</reference>
<keyword evidence="1" id="KW-0444">Lipid biosynthesis</keyword>
<evidence type="ECO:0000313" key="2">
    <source>
        <dbReference type="EMBL" id="KAK5637135.1"/>
    </source>
</evidence>
<keyword evidence="1" id="KW-0560">Oxidoreductase</keyword>
<keyword evidence="1" id="KW-0472">Membrane</keyword>
<dbReference type="GO" id="GO:0005789">
    <property type="term" value="C:endoplasmic reticulum membrane"/>
    <property type="evidence" value="ECO:0007669"/>
    <property type="project" value="TreeGrafter"/>
</dbReference>
<dbReference type="PANTHER" id="PTHR21257">
    <property type="entry name" value="DELTA(14)-STEROL REDUCTASE"/>
    <property type="match status" value="1"/>
</dbReference>
<keyword evidence="3" id="KW-1185">Reference proteome</keyword>
<evidence type="ECO:0000256" key="1">
    <source>
        <dbReference type="RuleBase" id="RU369120"/>
    </source>
</evidence>
<dbReference type="AlphaFoldDB" id="A0AAN7UQN8"/>
<dbReference type="Proteomes" id="UP001305414">
    <property type="component" value="Unassembled WGS sequence"/>
</dbReference>
<keyword evidence="1" id="KW-0752">Steroid biosynthesis</keyword>
<keyword evidence="1" id="KW-0443">Lipid metabolism</keyword>
<comment type="caution">
    <text evidence="1">Lacks conserved residue(s) required for the propagation of feature annotation.</text>
</comment>
<comment type="similarity">
    <text evidence="1">Belongs to the ERG4/ERG24 family.</text>
</comment>
<protein>
    <recommendedName>
        <fullName evidence="1">Delta(14)-sterol reductase</fullName>
    </recommendedName>
    <alternativeName>
        <fullName evidence="1">C-14 sterol reductase</fullName>
    </alternativeName>
    <alternativeName>
        <fullName evidence="1">Sterol C14-reductase</fullName>
    </alternativeName>
</protein>
<accession>A0AAN7UQN8</accession>
<keyword evidence="1" id="KW-1207">Sterol metabolism</keyword>
<dbReference type="InterPro" id="IPR010721">
    <property type="entry name" value="UstE-like"/>
</dbReference>
<keyword evidence="1" id="KW-0756">Sterol biosynthesis</keyword>